<protein>
    <submittedName>
        <fullName evidence="8">Uncharacterized protein</fullName>
    </submittedName>
</protein>
<dbReference type="Proteomes" id="UP001222027">
    <property type="component" value="Unassembled WGS sequence"/>
</dbReference>
<organism evidence="8 9">
    <name type="scientific">Ensete ventricosum</name>
    <name type="common">Abyssinian banana</name>
    <name type="synonym">Musa ensete</name>
    <dbReference type="NCBI Taxonomy" id="4639"/>
    <lineage>
        <taxon>Eukaryota</taxon>
        <taxon>Viridiplantae</taxon>
        <taxon>Streptophyta</taxon>
        <taxon>Embryophyta</taxon>
        <taxon>Tracheophyta</taxon>
        <taxon>Spermatophyta</taxon>
        <taxon>Magnoliopsida</taxon>
        <taxon>Liliopsida</taxon>
        <taxon>Zingiberales</taxon>
        <taxon>Musaceae</taxon>
        <taxon>Ensete</taxon>
    </lineage>
</organism>
<keyword evidence="4" id="KW-0932">Cytokinin signaling pathway</keyword>
<feature type="region of interest" description="Disordered" evidence="7">
    <location>
        <begin position="140"/>
        <end position="164"/>
    </location>
</feature>
<evidence type="ECO:0000313" key="8">
    <source>
        <dbReference type="EMBL" id="KAJ8498447.1"/>
    </source>
</evidence>
<dbReference type="InterPro" id="IPR044670">
    <property type="entry name" value="SOFL"/>
</dbReference>
<evidence type="ECO:0000256" key="4">
    <source>
        <dbReference type="ARBA" id="ARBA00022864"/>
    </source>
</evidence>
<evidence type="ECO:0000256" key="1">
    <source>
        <dbReference type="ARBA" id="ARBA00004496"/>
    </source>
</evidence>
<keyword evidence="2" id="KW-0963">Cytoplasm</keyword>
<dbReference type="GO" id="GO:0009736">
    <property type="term" value="P:cytokinin-activated signaling pathway"/>
    <property type="evidence" value="ECO:0007669"/>
    <property type="project" value="UniProtKB-KW"/>
</dbReference>
<keyword evidence="5" id="KW-0539">Nucleus</keyword>
<dbReference type="EMBL" id="JAQQAF010000003">
    <property type="protein sequence ID" value="KAJ8498447.1"/>
    <property type="molecule type" value="Genomic_DNA"/>
</dbReference>
<gene>
    <name evidence="8" type="ORF">OPV22_008999</name>
</gene>
<dbReference type="GO" id="GO:0005737">
    <property type="term" value="C:cytoplasm"/>
    <property type="evidence" value="ECO:0007669"/>
    <property type="project" value="UniProtKB-SubCell"/>
</dbReference>
<evidence type="ECO:0000256" key="5">
    <source>
        <dbReference type="ARBA" id="ARBA00023242"/>
    </source>
</evidence>
<feature type="region of interest" description="Disordered" evidence="7">
    <location>
        <begin position="23"/>
        <end position="48"/>
    </location>
</feature>
<evidence type="ECO:0000256" key="2">
    <source>
        <dbReference type="ARBA" id="ARBA00022490"/>
    </source>
</evidence>
<sequence length="164" mass="18518">MKLGEEEEVSSGCQSGWTAYLEDEEEEEDLSMVSDASSGPPQLREEDEQRYRCHRKSSLCVGKIGCLCPVSPSAAAMARDGCKKRRVLEEQHIEHSSALSRFKDNNYCYYQMKPINALDFTRCLSSAHLEERSALQKQIGHESYAPLKPTSGRPASRKERKIIC</sequence>
<evidence type="ECO:0000256" key="6">
    <source>
        <dbReference type="ARBA" id="ARBA00024199"/>
    </source>
</evidence>
<dbReference type="GO" id="GO:0009691">
    <property type="term" value="P:cytokinin biosynthetic process"/>
    <property type="evidence" value="ECO:0007669"/>
    <property type="project" value="UniProtKB-KW"/>
</dbReference>
<comment type="subcellular location">
    <subcellularLocation>
        <location evidence="1">Cytoplasm</location>
    </subcellularLocation>
</comment>
<dbReference type="PANTHER" id="PTHR33347:SF1">
    <property type="entry name" value="PROTEIN SOB FIVE-LIKE 5"/>
    <property type="match status" value="1"/>
</dbReference>
<reference evidence="8 9" key="1">
    <citation type="submission" date="2022-12" db="EMBL/GenBank/DDBJ databases">
        <title>Chromosome-scale assembly of the Ensete ventricosum genome.</title>
        <authorList>
            <person name="Dussert Y."/>
            <person name="Stocks J."/>
            <person name="Wendawek A."/>
            <person name="Woldeyes F."/>
            <person name="Nichols R.A."/>
            <person name="Borrell J.S."/>
        </authorList>
    </citation>
    <scope>NUCLEOTIDE SEQUENCE [LARGE SCALE GENOMIC DNA]</scope>
    <source>
        <strain evidence="9">cv. Maze</strain>
        <tissue evidence="8">Seeds</tissue>
    </source>
</reference>
<dbReference type="PANTHER" id="PTHR33347">
    <property type="entry name" value="OSJNBA0091C07.3 PROTEIN"/>
    <property type="match status" value="1"/>
</dbReference>
<keyword evidence="3" id="KW-0203">Cytokinin biosynthesis</keyword>
<evidence type="ECO:0000313" key="9">
    <source>
        <dbReference type="Proteomes" id="UP001222027"/>
    </source>
</evidence>
<name>A0AAV8RDI5_ENSVE</name>
<evidence type="ECO:0000256" key="7">
    <source>
        <dbReference type="SAM" id="MobiDB-lite"/>
    </source>
</evidence>
<evidence type="ECO:0000256" key="3">
    <source>
        <dbReference type="ARBA" id="ARBA00022712"/>
    </source>
</evidence>
<accession>A0AAV8RDI5</accession>
<comment type="similarity">
    <text evidence="6">Belongs to the SOFL plant protein family.</text>
</comment>
<dbReference type="AlphaFoldDB" id="A0AAV8RDI5"/>
<proteinExistence type="inferred from homology"/>
<keyword evidence="9" id="KW-1185">Reference proteome</keyword>
<comment type="caution">
    <text evidence="8">The sequence shown here is derived from an EMBL/GenBank/DDBJ whole genome shotgun (WGS) entry which is preliminary data.</text>
</comment>